<dbReference type="EMBL" id="CP077062">
    <property type="protein sequence ID" value="QWZ06791.1"/>
    <property type="molecule type" value="Genomic_DNA"/>
</dbReference>
<dbReference type="PANTHER" id="PTHR48090">
    <property type="entry name" value="UNDECAPRENYL-PHOSPHATE 4-DEOXY-4-FORMAMIDO-L-ARABINOSE TRANSFERASE-RELATED"/>
    <property type="match status" value="1"/>
</dbReference>
<dbReference type="AlphaFoldDB" id="A0A975SVT8"/>
<proteinExistence type="inferred from homology"/>
<keyword evidence="4" id="KW-1185">Reference proteome</keyword>
<name>A0A975SVT8_9ACTN</name>
<accession>A0A975SVT8</accession>
<organism evidence="3 4">
    <name type="scientific">Nocardioides panacis</name>
    <dbReference type="NCBI Taxonomy" id="2849501"/>
    <lineage>
        <taxon>Bacteria</taxon>
        <taxon>Bacillati</taxon>
        <taxon>Actinomycetota</taxon>
        <taxon>Actinomycetes</taxon>
        <taxon>Propionibacteriales</taxon>
        <taxon>Nocardioidaceae</taxon>
        <taxon>Nocardioides</taxon>
    </lineage>
</organism>
<sequence>MTTETVTAPAEQDTLGPHRHDDVCVIVPMYNEAVVIGDVVRELSKTFSRVVCVDDGSKDDTARLASQAGATVVHHPVNLGQGAALQTGVDYALQSGARYFLTFDADGQHRIEDAVAMIERLREGDLDIVLGSRFLGTELQVPRLRKAVLRAAVVFTRATTGLALTDTHNGLRVMNRSTAVLFKIRLCGMAHASEILDIVARHKLAYEEMPISVVYSDYSRGKGQSSINAINVLVDLVLARLRVIR</sequence>
<dbReference type="InterPro" id="IPR001173">
    <property type="entry name" value="Glyco_trans_2-like"/>
</dbReference>
<comment type="similarity">
    <text evidence="1">Belongs to the glycosyltransferase 2 family.</text>
</comment>
<dbReference type="Proteomes" id="UP000683575">
    <property type="component" value="Chromosome"/>
</dbReference>
<gene>
    <name evidence="3" type="ORF">KRR39_14775</name>
</gene>
<dbReference type="Pfam" id="PF00535">
    <property type="entry name" value="Glycos_transf_2"/>
    <property type="match status" value="1"/>
</dbReference>
<dbReference type="InterPro" id="IPR050256">
    <property type="entry name" value="Glycosyltransferase_2"/>
</dbReference>
<reference evidence="3" key="1">
    <citation type="submission" date="2021-06" db="EMBL/GenBank/DDBJ databases">
        <title>Complete genome sequence of Nocardioides sp. G188.</title>
        <authorList>
            <person name="Im W.-T."/>
        </authorList>
    </citation>
    <scope>NUCLEOTIDE SEQUENCE</scope>
    <source>
        <strain evidence="3">G188</strain>
    </source>
</reference>
<dbReference type="RefSeq" id="WP_216937999.1">
    <property type="nucleotide sequence ID" value="NZ_CP077062.1"/>
</dbReference>
<evidence type="ECO:0000313" key="3">
    <source>
        <dbReference type="EMBL" id="QWZ06791.1"/>
    </source>
</evidence>
<protein>
    <submittedName>
        <fullName evidence="3">Glycosyltransferase family 2 protein</fullName>
    </submittedName>
</protein>
<dbReference type="KEGG" id="nps:KRR39_14775"/>
<feature type="domain" description="Glycosyltransferase 2-like" evidence="2">
    <location>
        <begin position="24"/>
        <end position="137"/>
    </location>
</feature>
<evidence type="ECO:0000256" key="1">
    <source>
        <dbReference type="ARBA" id="ARBA00006739"/>
    </source>
</evidence>
<dbReference type="CDD" id="cd04179">
    <property type="entry name" value="DPM_DPG-synthase_like"/>
    <property type="match status" value="1"/>
</dbReference>
<dbReference type="PANTHER" id="PTHR48090:SF7">
    <property type="entry name" value="RFBJ PROTEIN"/>
    <property type="match status" value="1"/>
</dbReference>
<evidence type="ECO:0000259" key="2">
    <source>
        <dbReference type="Pfam" id="PF00535"/>
    </source>
</evidence>
<evidence type="ECO:0000313" key="4">
    <source>
        <dbReference type="Proteomes" id="UP000683575"/>
    </source>
</evidence>